<accession>A0AAV5GX03</accession>
<evidence type="ECO:0000256" key="5">
    <source>
        <dbReference type="ARBA" id="ARBA00022801"/>
    </source>
</evidence>
<gene>
    <name evidence="10" type="ORF">Rhopal_006113-T1</name>
</gene>
<feature type="region of interest" description="Disordered" evidence="8">
    <location>
        <begin position="254"/>
        <end position="287"/>
    </location>
</feature>
<proteinExistence type="inferred from homology"/>
<feature type="signal peptide" evidence="9">
    <location>
        <begin position="1"/>
        <end position="26"/>
    </location>
</feature>
<evidence type="ECO:0000256" key="6">
    <source>
        <dbReference type="ARBA" id="ARBA00023157"/>
    </source>
</evidence>
<name>A0AAV5GX03_9BASI</name>
<evidence type="ECO:0000313" key="10">
    <source>
        <dbReference type="EMBL" id="GJN93068.1"/>
    </source>
</evidence>
<keyword evidence="9" id="KW-0732">Signal</keyword>
<dbReference type="InterPro" id="IPR008947">
    <property type="entry name" value="PLipase_C/P1_nuclease_dom_sf"/>
</dbReference>
<keyword evidence="3" id="KW-0479">Metal-binding</keyword>
<dbReference type="Gene3D" id="1.10.575.10">
    <property type="entry name" value="P1 Nuclease"/>
    <property type="match status" value="1"/>
</dbReference>
<comment type="similarity">
    <text evidence="1">Belongs to the nuclease type I family.</text>
</comment>
<organism evidence="10 11">
    <name type="scientific">Rhodotorula paludigena</name>
    <dbReference type="NCBI Taxonomy" id="86838"/>
    <lineage>
        <taxon>Eukaryota</taxon>
        <taxon>Fungi</taxon>
        <taxon>Dikarya</taxon>
        <taxon>Basidiomycota</taxon>
        <taxon>Pucciniomycotina</taxon>
        <taxon>Microbotryomycetes</taxon>
        <taxon>Sporidiobolales</taxon>
        <taxon>Sporidiobolaceae</taxon>
        <taxon>Rhodotorula</taxon>
    </lineage>
</organism>
<evidence type="ECO:0000256" key="2">
    <source>
        <dbReference type="ARBA" id="ARBA00022722"/>
    </source>
</evidence>
<evidence type="ECO:0008006" key="12">
    <source>
        <dbReference type="Google" id="ProtNLM"/>
    </source>
</evidence>
<comment type="caution">
    <text evidence="10">The sequence shown here is derived from an EMBL/GenBank/DDBJ whole genome shotgun (WGS) entry which is preliminary data.</text>
</comment>
<dbReference type="InterPro" id="IPR003154">
    <property type="entry name" value="S1/P1nuclease"/>
</dbReference>
<feature type="chain" id="PRO_5043797824" description="Phospholipase C/P1 nuclease" evidence="9">
    <location>
        <begin position="27"/>
        <end position="399"/>
    </location>
</feature>
<dbReference type="EMBL" id="BQKY01000013">
    <property type="protein sequence ID" value="GJN93068.1"/>
    <property type="molecule type" value="Genomic_DNA"/>
</dbReference>
<evidence type="ECO:0000256" key="9">
    <source>
        <dbReference type="SAM" id="SignalP"/>
    </source>
</evidence>
<evidence type="ECO:0000256" key="3">
    <source>
        <dbReference type="ARBA" id="ARBA00022723"/>
    </source>
</evidence>
<keyword evidence="5" id="KW-0378">Hydrolase</keyword>
<protein>
    <recommendedName>
        <fullName evidence="12">Phospholipase C/P1 nuclease</fullName>
    </recommendedName>
</protein>
<keyword evidence="7" id="KW-0325">Glycoprotein</keyword>
<dbReference type="GO" id="GO:0003676">
    <property type="term" value="F:nucleic acid binding"/>
    <property type="evidence" value="ECO:0007669"/>
    <property type="project" value="InterPro"/>
</dbReference>
<dbReference type="GO" id="GO:0016788">
    <property type="term" value="F:hydrolase activity, acting on ester bonds"/>
    <property type="evidence" value="ECO:0007669"/>
    <property type="project" value="InterPro"/>
</dbReference>
<keyword evidence="4" id="KW-0255">Endonuclease</keyword>
<keyword evidence="11" id="KW-1185">Reference proteome</keyword>
<reference evidence="10 11" key="1">
    <citation type="submission" date="2021-12" db="EMBL/GenBank/DDBJ databases">
        <title>High titer production of polyol ester of fatty acids by Rhodotorula paludigena BS15 towards product separation-free biomass refinery.</title>
        <authorList>
            <person name="Mano J."/>
            <person name="Ono H."/>
            <person name="Tanaka T."/>
            <person name="Naito K."/>
            <person name="Sushida H."/>
            <person name="Ike M."/>
            <person name="Tokuyasu K."/>
            <person name="Kitaoka M."/>
        </authorList>
    </citation>
    <scope>NUCLEOTIDE SEQUENCE [LARGE SCALE GENOMIC DNA]</scope>
    <source>
        <strain evidence="10 11">BS15</strain>
    </source>
</reference>
<dbReference type="PANTHER" id="PTHR33146">
    <property type="entry name" value="ENDONUCLEASE 4"/>
    <property type="match status" value="1"/>
</dbReference>
<dbReference type="GO" id="GO:0046872">
    <property type="term" value="F:metal ion binding"/>
    <property type="evidence" value="ECO:0007669"/>
    <property type="project" value="UniProtKB-KW"/>
</dbReference>
<feature type="compositionally biased region" description="Low complexity" evidence="8">
    <location>
        <begin position="254"/>
        <end position="264"/>
    </location>
</feature>
<keyword evidence="2" id="KW-0540">Nuclease</keyword>
<evidence type="ECO:0000256" key="7">
    <source>
        <dbReference type="ARBA" id="ARBA00023180"/>
    </source>
</evidence>
<dbReference type="GO" id="GO:0004519">
    <property type="term" value="F:endonuclease activity"/>
    <property type="evidence" value="ECO:0007669"/>
    <property type="project" value="UniProtKB-KW"/>
</dbReference>
<evidence type="ECO:0000256" key="1">
    <source>
        <dbReference type="ARBA" id="ARBA00009547"/>
    </source>
</evidence>
<dbReference type="Proteomes" id="UP001342314">
    <property type="component" value="Unassembled WGS sequence"/>
</dbReference>
<evidence type="ECO:0000256" key="8">
    <source>
        <dbReference type="SAM" id="MobiDB-lite"/>
    </source>
</evidence>
<dbReference type="AlphaFoldDB" id="A0AAV5GX03"/>
<dbReference type="PANTHER" id="PTHR33146:SF29">
    <property type="entry name" value="S1_P1 NUCLEASE"/>
    <property type="match status" value="1"/>
</dbReference>
<dbReference type="GO" id="GO:0006308">
    <property type="term" value="P:DNA catabolic process"/>
    <property type="evidence" value="ECO:0007669"/>
    <property type="project" value="InterPro"/>
</dbReference>
<evidence type="ECO:0000256" key="4">
    <source>
        <dbReference type="ARBA" id="ARBA00022759"/>
    </source>
</evidence>
<dbReference type="CDD" id="cd11010">
    <property type="entry name" value="S1-P1_nuclease"/>
    <property type="match status" value="1"/>
</dbReference>
<dbReference type="Pfam" id="PF02265">
    <property type="entry name" value="S1-P1_nuclease"/>
    <property type="match status" value="1"/>
</dbReference>
<dbReference type="SUPFAM" id="SSF48537">
    <property type="entry name" value="Phospholipase C/P1 nuclease"/>
    <property type="match status" value="1"/>
</dbReference>
<evidence type="ECO:0000313" key="11">
    <source>
        <dbReference type="Proteomes" id="UP001342314"/>
    </source>
</evidence>
<keyword evidence="6" id="KW-1015">Disulfide bond</keyword>
<sequence>MHLLAAPLALAGTLLLSLSLPSPALAWGAAGHEIVATLAEIHLHPSVLSFLRSPDSRLVPPSAAGHLAPLATWADGIRMVPAYRGWSGALHYTSWEGDHPPEVCAWPGRSEGEGGARGEDGGEGGHWHSDLDVLHAISNYTTRLADNPDDWEAFRFVLHFLGDVHQPMHLTSRERGGNGDFVLWEGRRSNLHSVWDGLLIARALREQHNYTTPLPSKQIESALTGRIYDPYIRLLLWEGVRTWWRDLLPSWLSCTPSSSSSPARPRGDSPHANPQRPFLALTPPPPPARDQSICPLVWAFETHQTTCAMGFPEGYKMDPPLHEVGGRSEFYRKIRDSLTIERLLTQAGLRLASVLNTVLGPAARAHRAAQLGLERLEEGEGEEGAVNWAWMREAEREGW</sequence>